<reference evidence="4" key="1">
    <citation type="submission" date="2017-07" db="EMBL/GenBank/DDBJ databases">
        <authorList>
            <person name="Varghese N."/>
            <person name="Submissions S."/>
        </authorList>
    </citation>
    <scope>NUCLEOTIDE SEQUENCE [LARGE SCALE GENOMIC DNA]</scope>
    <source>
        <strain evidence="4">NLAE-zl-C134</strain>
    </source>
</reference>
<name>A0A315ZPA6_9FIRM</name>
<feature type="transmembrane region" description="Helical" evidence="2">
    <location>
        <begin position="7"/>
        <end position="28"/>
    </location>
</feature>
<keyword evidence="2" id="KW-1133">Transmembrane helix</keyword>
<proteinExistence type="predicted"/>
<sequence length="164" mass="17088">MNSNIRNGIVILAAVAVIGGVGFVAYTLGNKSGAAAGTEQNQQNQWGDNGQGSFDGNMPNGEIPNGGAGMRGGMDFSQFVEDGTIDQATADKMEEYMEEQMQSARENRQDGASGGGTDMFSDMFSGMVSEGILTQEQADKIQESMPQMGQGMPPGGSGGNENTQ</sequence>
<feature type="region of interest" description="Disordered" evidence="1">
    <location>
        <begin position="141"/>
        <end position="164"/>
    </location>
</feature>
<accession>A0A315ZPA6</accession>
<dbReference type="EMBL" id="UHJJ01000025">
    <property type="protein sequence ID" value="SUQ16271.1"/>
    <property type="molecule type" value="Genomic_DNA"/>
</dbReference>
<evidence type="ECO:0000313" key="4">
    <source>
        <dbReference type="Proteomes" id="UP000254051"/>
    </source>
</evidence>
<keyword evidence="2" id="KW-0812">Transmembrane</keyword>
<evidence type="ECO:0000256" key="2">
    <source>
        <dbReference type="SAM" id="Phobius"/>
    </source>
</evidence>
<dbReference type="AlphaFoldDB" id="A0A315ZPA6"/>
<protein>
    <submittedName>
        <fullName evidence="3">Uncharacterized protein</fullName>
    </submittedName>
</protein>
<evidence type="ECO:0000313" key="3">
    <source>
        <dbReference type="EMBL" id="SUQ16271.1"/>
    </source>
</evidence>
<dbReference type="RefSeq" id="WP_109714669.1">
    <property type="nucleotide sequence ID" value="NZ_QGDS01000025.1"/>
</dbReference>
<evidence type="ECO:0000256" key="1">
    <source>
        <dbReference type="SAM" id="MobiDB-lite"/>
    </source>
</evidence>
<feature type="region of interest" description="Disordered" evidence="1">
    <location>
        <begin position="97"/>
        <end position="123"/>
    </location>
</feature>
<dbReference type="Proteomes" id="UP000254051">
    <property type="component" value="Unassembled WGS sequence"/>
</dbReference>
<gene>
    <name evidence="3" type="ORF">SAMN05216529_12525</name>
</gene>
<organism evidence="3 4">
    <name type="scientific">Faecalicatena contorta</name>
    <dbReference type="NCBI Taxonomy" id="39482"/>
    <lineage>
        <taxon>Bacteria</taxon>
        <taxon>Bacillati</taxon>
        <taxon>Bacillota</taxon>
        <taxon>Clostridia</taxon>
        <taxon>Lachnospirales</taxon>
        <taxon>Lachnospiraceae</taxon>
        <taxon>Faecalicatena</taxon>
    </lineage>
</organism>
<keyword evidence="4" id="KW-1185">Reference proteome</keyword>
<feature type="compositionally biased region" description="Gly residues" evidence="1">
    <location>
        <begin position="152"/>
        <end position="164"/>
    </location>
</feature>
<keyword evidence="2" id="KW-0472">Membrane</keyword>